<comment type="caution">
    <text evidence="2">The sequence shown here is derived from an EMBL/GenBank/DDBJ whole genome shotgun (WGS) entry which is preliminary data.</text>
</comment>
<dbReference type="AlphaFoldDB" id="A0A512MC03"/>
<dbReference type="RefSeq" id="WP_170266862.1">
    <property type="nucleotide sequence ID" value="NZ_BKAG01000027.1"/>
</dbReference>
<dbReference type="Proteomes" id="UP000321577">
    <property type="component" value="Unassembled WGS sequence"/>
</dbReference>
<gene>
    <name evidence="2" type="ORF">BGE01nite_35330</name>
</gene>
<evidence type="ECO:0000313" key="2">
    <source>
        <dbReference type="EMBL" id="GEP44242.1"/>
    </source>
</evidence>
<dbReference type="InterPro" id="IPR031329">
    <property type="entry name" value="NEUT/ALK_ceramidase_N"/>
</dbReference>
<dbReference type="Pfam" id="PF04734">
    <property type="entry name" value="Ceramidase_alk"/>
    <property type="match status" value="1"/>
</dbReference>
<proteinExistence type="predicted"/>
<evidence type="ECO:0000259" key="1">
    <source>
        <dbReference type="Pfam" id="PF04734"/>
    </source>
</evidence>
<dbReference type="EMBL" id="BKAG01000027">
    <property type="protein sequence ID" value="GEP44242.1"/>
    <property type="molecule type" value="Genomic_DNA"/>
</dbReference>
<feature type="domain" description="Neutral/alkaline non-lysosomal ceramidase N-terminal" evidence="1">
    <location>
        <begin position="11"/>
        <end position="219"/>
    </location>
</feature>
<protein>
    <recommendedName>
        <fullName evidence="1">Neutral/alkaline non-lysosomal ceramidase N-terminal domain-containing protein</fullName>
    </recommendedName>
</protein>
<organism evidence="2 3">
    <name type="scientific">Brevifollis gellanilyticus</name>
    <dbReference type="NCBI Taxonomy" id="748831"/>
    <lineage>
        <taxon>Bacteria</taxon>
        <taxon>Pseudomonadati</taxon>
        <taxon>Verrucomicrobiota</taxon>
        <taxon>Verrucomicrobiia</taxon>
        <taxon>Verrucomicrobiales</taxon>
        <taxon>Verrucomicrobiaceae</taxon>
    </lineage>
</organism>
<keyword evidence="3" id="KW-1185">Reference proteome</keyword>
<reference evidence="2 3" key="1">
    <citation type="submission" date="2019-07" db="EMBL/GenBank/DDBJ databases">
        <title>Whole genome shotgun sequence of Brevifollis gellanilyticus NBRC 108608.</title>
        <authorList>
            <person name="Hosoyama A."/>
            <person name="Uohara A."/>
            <person name="Ohji S."/>
            <person name="Ichikawa N."/>
        </authorList>
    </citation>
    <scope>NUCLEOTIDE SEQUENCE [LARGE SCALE GENOMIC DNA]</scope>
    <source>
        <strain evidence="2 3">NBRC 108608</strain>
    </source>
</reference>
<sequence length="440" mass="48278">MSLTTADAAWKAGAASVDITPTHPVRLSGYGSRTAEHEGVQMPLHAKAMALTWDNETPVVMLTVDNCGVPGKIRAEVLANVQKAGWKLEDARFSLHSSHTHCAPMLPGVLPFLFGTDLTETEQQHVNQYGEFLTVKMTEVVIEALNAQKEAKVEWSSGKVGFAMNRRLKTPTGFANSPNYGGPVDHALPVIRVTSPDGELRALYTSYACHCTTLSIPKTHPDWAGCAQKELELRFPGVVALTAIGCGADQNPNPRRELALADLHGAQLAKEVVRLINEPMKALAGPMTCGSKDITLPFDTLPDQATWLKNSQSATKATAYHAKHFLGMLERKEKIPTELPYNVQVWSFGDTLLTINLPGEVVVDYGLRFKKENDPARTWVNAYTNDVPCYIPSQRVWEEGGYEAAGAMVYYGRPTRFASGIEEIIAKAVHELVPERFKVK</sequence>
<evidence type="ECO:0000313" key="3">
    <source>
        <dbReference type="Proteomes" id="UP000321577"/>
    </source>
</evidence>
<name>A0A512MC03_9BACT</name>
<accession>A0A512MC03</accession>